<reference evidence="2" key="2">
    <citation type="journal article" date="2011" name="Proc. Natl. Acad. Sci. U.S.A.">
        <title>Obligate biotrophy features unraveled by the genomic analysis of rust fungi.</title>
        <authorList>
            <person name="Duplessis S."/>
            <person name="Cuomo C.A."/>
            <person name="Lin Y.-C."/>
            <person name="Aerts A."/>
            <person name="Tisserant E."/>
            <person name="Veneault-Fourrey C."/>
            <person name="Joly D.L."/>
            <person name="Hacquard S."/>
            <person name="Amselem J."/>
            <person name="Cantarel B.L."/>
            <person name="Chiu R."/>
            <person name="Coutinho P.M."/>
            <person name="Feau N."/>
            <person name="Field M."/>
            <person name="Frey P."/>
            <person name="Gelhaye E."/>
            <person name="Goldberg J."/>
            <person name="Grabherr M.G."/>
            <person name="Kodira C.D."/>
            <person name="Kohler A."/>
            <person name="Kuees U."/>
            <person name="Lindquist E.A."/>
            <person name="Lucas S.M."/>
            <person name="Mago R."/>
            <person name="Mauceli E."/>
            <person name="Morin E."/>
            <person name="Murat C."/>
            <person name="Pangilinan J.L."/>
            <person name="Park R."/>
            <person name="Pearson M."/>
            <person name="Quesneville H."/>
            <person name="Rouhier N."/>
            <person name="Sakthikumar S."/>
            <person name="Salamov A.A."/>
            <person name="Schmutz J."/>
            <person name="Selles B."/>
            <person name="Shapiro H."/>
            <person name="Tanguay P."/>
            <person name="Tuskan G.A."/>
            <person name="Henrissat B."/>
            <person name="Van de Peer Y."/>
            <person name="Rouze P."/>
            <person name="Ellis J.G."/>
            <person name="Dodds P.N."/>
            <person name="Schein J.E."/>
            <person name="Zhong S."/>
            <person name="Hamelin R.C."/>
            <person name="Grigoriev I.V."/>
            <person name="Szabo L.J."/>
            <person name="Martin F."/>
        </authorList>
    </citation>
    <scope>NUCLEOTIDE SEQUENCE [LARGE SCALE GENOMIC DNA]</scope>
    <source>
        <strain evidence="2">CRL 75-36-700-3 / race SCCL</strain>
    </source>
</reference>
<name>E3K0H4_PUCGT</name>
<dbReference type="KEGG" id="pgr:PGTG_03755"/>
<reference key="1">
    <citation type="submission" date="2007-01" db="EMBL/GenBank/DDBJ databases">
        <title>The Genome Sequence of Puccinia graminis f. sp. tritici Strain CRL 75-36-700-3.</title>
        <authorList>
            <consortium name="The Broad Institute Genome Sequencing Platform"/>
            <person name="Birren B."/>
            <person name="Lander E."/>
            <person name="Galagan J."/>
            <person name="Nusbaum C."/>
            <person name="Devon K."/>
            <person name="Cuomo C."/>
            <person name="Jaffe D."/>
            <person name="Butler J."/>
            <person name="Alvarez P."/>
            <person name="Gnerre S."/>
            <person name="Grabherr M."/>
            <person name="Mauceli E."/>
            <person name="Brockman W."/>
            <person name="Young S."/>
            <person name="LaButti K."/>
            <person name="Sykes S."/>
            <person name="DeCaprio D."/>
            <person name="Crawford M."/>
            <person name="Koehrsen M."/>
            <person name="Engels R."/>
            <person name="Montgomery P."/>
            <person name="Pearson M."/>
            <person name="Howarth C."/>
            <person name="Larson L."/>
            <person name="White J."/>
            <person name="Zeng Q."/>
            <person name="Kodira C."/>
            <person name="Yandava C."/>
            <person name="Alvarado L."/>
            <person name="O'Leary S."/>
            <person name="Szabo L."/>
            <person name="Dean R."/>
            <person name="Schein J."/>
        </authorList>
    </citation>
    <scope>NUCLEOTIDE SEQUENCE</scope>
    <source>
        <strain>CRL 75-36-700-3</strain>
    </source>
</reference>
<evidence type="ECO:0000313" key="2">
    <source>
        <dbReference type="Proteomes" id="UP000008783"/>
    </source>
</evidence>
<keyword evidence="2" id="KW-1185">Reference proteome</keyword>
<evidence type="ECO:0000313" key="1">
    <source>
        <dbReference type="EMBL" id="EFP77799.1"/>
    </source>
</evidence>
<dbReference type="VEuPathDB" id="FungiDB:PGTG_03755"/>
<gene>
    <name evidence="1" type="ORF">PGTG_03755</name>
</gene>
<dbReference type="RefSeq" id="XP_003322218.1">
    <property type="nucleotide sequence ID" value="XM_003322170.1"/>
</dbReference>
<dbReference type="InParanoid" id="E3K0H4"/>
<sequence length="122" mass="13026">MASKFQSSIKPSLEFPGEMGFPFSVGRESPFKDSVDAGFTLRTGCLGRNAELSNCCSGGVITGSVVRKYQSVEDGKEPLLGAGIGSEVQMSGYSNCCVGMLRYDNVIDTSRFVKESFSFGGH</sequence>
<dbReference type="Proteomes" id="UP000008783">
    <property type="component" value="Unassembled WGS sequence"/>
</dbReference>
<dbReference type="GeneID" id="10540621"/>
<proteinExistence type="predicted"/>
<dbReference type="HOGENOM" id="CLU_2027892_0_0_1"/>
<protein>
    <submittedName>
        <fullName evidence="1">Uncharacterized protein</fullName>
    </submittedName>
</protein>
<accession>E3K0H4</accession>
<dbReference type="EMBL" id="DS178268">
    <property type="protein sequence ID" value="EFP77799.1"/>
    <property type="molecule type" value="Genomic_DNA"/>
</dbReference>
<organism evidence="1 2">
    <name type="scientific">Puccinia graminis f. sp. tritici (strain CRL 75-36-700-3 / race SCCL)</name>
    <name type="common">Black stem rust fungus</name>
    <dbReference type="NCBI Taxonomy" id="418459"/>
    <lineage>
        <taxon>Eukaryota</taxon>
        <taxon>Fungi</taxon>
        <taxon>Dikarya</taxon>
        <taxon>Basidiomycota</taxon>
        <taxon>Pucciniomycotina</taxon>
        <taxon>Pucciniomycetes</taxon>
        <taxon>Pucciniales</taxon>
        <taxon>Pucciniaceae</taxon>
        <taxon>Puccinia</taxon>
    </lineage>
</organism>
<dbReference type="AlphaFoldDB" id="E3K0H4"/>